<gene>
    <name evidence="1" type="ORF">SMRZ_LOCUS3964</name>
</gene>
<dbReference type="AlphaFoldDB" id="A0A183LJI9"/>
<accession>A0A183LJI9</accession>
<evidence type="ECO:0000313" key="1">
    <source>
        <dbReference type="EMBL" id="VDO59594.1"/>
    </source>
</evidence>
<reference evidence="1 2" key="1">
    <citation type="submission" date="2018-11" db="EMBL/GenBank/DDBJ databases">
        <authorList>
            <consortium name="Pathogen Informatics"/>
        </authorList>
    </citation>
    <scope>NUCLEOTIDE SEQUENCE [LARGE SCALE GENOMIC DNA]</scope>
    <source>
        <strain evidence="1 2">Zambia</strain>
    </source>
</reference>
<dbReference type="Proteomes" id="UP000277204">
    <property type="component" value="Unassembled WGS sequence"/>
</dbReference>
<proteinExistence type="predicted"/>
<evidence type="ECO:0000313" key="2">
    <source>
        <dbReference type="Proteomes" id="UP000277204"/>
    </source>
</evidence>
<protein>
    <submittedName>
        <fullName evidence="1">Uncharacterized protein</fullName>
    </submittedName>
</protein>
<sequence length="56" mass="6391">MGWCLTKSQHGFGKLVCLLPTCVTYDEGEIFVYQLKNEYTVRQFVLSYITAAKCGH</sequence>
<organism evidence="1 2">
    <name type="scientific">Schistosoma margrebowiei</name>
    <dbReference type="NCBI Taxonomy" id="48269"/>
    <lineage>
        <taxon>Eukaryota</taxon>
        <taxon>Metazoa</taxon>
        <taxon>Spiralia</taxon>
        <taxon>Lophotrochozoa</taxon>
        <taxon>Platyhelminthes</taxon>
        <taxon>Trematoda</taxon>
        <taxon>Digenea</taxon>
        <taxon>Strigeidida</taxon>
        <taxon>Schistosomatoidea</taxon>
        <taxon>Schistosomatidae</taxon>
        <taxon>Schistosoma</taxon>
    </lineage>
</organism>
<name>A0A183LJI9_9TREM</name>
<dbReference type="EMBL" id="UZAI01001203">
    <property type="protein sequence ID" value="VDO59594.1"/>
    <property type="molecule type" value="Genomic_DNA"/>
</dbReference>
<keyword evidence="2" id="KW-1185">Reference proteome</keyword>